<keyword evidence="9" id="KW-0460">Magnesium</keyword>
<dbReference type="PANTHER" id="PTHR10584:SF166">
    <property type="entry name" value="RIBOKINASE"/>
    <property type="match status" value="1"/>
</dbReference>
<evidence type="ECO:0000256" key="7">
    <source>
        <dbReference type="ARBA" id="ARBA00022777"/>
    </source>
</evidence>
<organism evidence="14 15">
    <name type="scientific">Methylobacterium planeticum</name>
    <dbReference type="NCBI Taxonomy" id="2615211"/>
    <lineage>
        <taxon>Bacteria</taxon>
        <taxon>Pseudomonadati</taxon>
        <taxon>Pseudomonadota</taxon>
        <taxon>Alphaproteobacteria</taxon>
        <taxon>Hyphomicrobiales</taxon>
        <taxon>Methylobacteriaceae</taxon>
        <taxon>Methylobacterium</taxon>
    </lineage>
</organism>
<dbReference type="PROSITE" id="PS00584">
    <property type="entry name" value="PFKB_KINASES_2"/>
    <property type="match status" value="1"/>
</dbReference>
<dbReference type="InterPro" id="IPR029056">
    <property type="entry name" value="Ribokinase-like"/>
</dbReference>
<dbReference type="PANTHER" id="PTHR10584">
    <property type="entry name" value="SUGAR KINASE"/>
    <property type="match status" value="1"/>
</dbReference>
<dbReference type="GO" id="GO:0046872">
    <property type="term" value="F:metal ion binding"/>
    <property type="evidence" value="ECO:0007669"/>
    <property type="project" value="UniProtKB-KW"/>
</dbReference>
<proteinExistence type="inferred from homology"/>
<dbReference type="Proteomes" id="UP000441523">
    <property type="component" value="Unassembled WGS sequence"/>
</dbReference>
<comment type="caution">
    <text evidence="14">The sequence shown here is derived from an EMBL/GenBank/DDBJ whole genome shotgun (WGS) entry which is preliminary data.</text>
</comment>
<evidence type="ECO:0000256" key="5">
    <source>
        <dbReference type="ARBA" id="ARBA00022723"/>
    </source>
</evidence>
<keyword evidence="5" id="KW-0479">Metal-binding</keyword>
<protein>
    <recommendedName>
        <fullName evidence="3">Ribokinase</fullName>
        <ecNumber evidence="2">2.7.1.15</ecNumber>
    </recommendedName>
</protein>
<evidence type="ECO:0000256" key="9">
    <source>
        <dbReference type="ARBA" id="ARBA00022842"/>
    </source>
</evidence>
<keyword evidence="8" id="KW-0067">ATP-binding</keyword>
<dbReference type="GO" id="GO:0006014">
    <property type="term" value="P:D-ribose metabolic process"/>
    <property type="evidence" value="ECO:0007669"/>
    <property type="project" value="InterPro"/>
</dbReference>
<dbReference type="SUPFAM" id="SSF53613">
    <property type="entry name" value="Ribokinase-like"/>
    <property type="match status" value="1"/>
</dbReference>
<dbReference type="InterPro" id="IPR011611">
    <property type="entry name" value="PfkB_dom"/>
</dbReference>
<accession>A0A6N6MS39</accession>
<evidence type="ECO:0000256" key="2">
    <source>
        <dbReference type="ARBA" id="ARBA00012035"/>
    </source>
</evidence>
<evidence type="ECO:0000313" key="15">
    <source>
        <dbReference type="Proteomes" id="UP000441523"/>
    </source>
</evidence>
<dbReference type="AlphaFoldDB" id="A0A6N6MS39"/>
<dbReference type="GO" id="GO:0005524">
    <property type="term" value="F:ATP binding"/>
    <property type="evidence" value="ECO:0007669"/>
    <property type="project" value="UniProtKB-KW"/>
</dbReference>
<dbReference type="GO" id="GO:0004747">
    <property type="term" value="F:ribokinase activity"/>
    <property type="evidence" value="ECO:0007669"/>
    <property type="project" value="UniProtKB-EC"/>
</dbReference>
<dbReference type="CDD" id="cd01174">
    <property type="entry name" value="ribokinase"/>
    <property type="match status" value="1"/>
</dbReference>
<evidence type="ECO:0000256" key="8">
    <source>
        <dbReference type="ARBA" id="ARBA00022840"/>
    </source>
</evidence>
<keyword evidence="6" id="KW-0547">Nucleotide-binding</keyword>
<evidence type="ECO:0000256" key="3">
    <source>
        <dbReference type="ARBA" id="ARBA00016943"/>
    </source>
</evidence>
<evidence type="ECO:0000256" key="4">
    <source>
        <dbReference type="ARBA" id="ARBA00022679"/>
    </source>
</evidence>
<evidence type="ECO:0000256" key="6">
    <source>
        <dbReference type="ARBA" id="ARBA00022741"/>
    </source>
</evidence>
<dbReference type="EMBL" id="VZZJ01000005">
    <property type="protein sequence ID" value="KAB1074357.1"/>
    <property type="molecule type" value="Genomic_DNA"/>
</dbReference>
<gene>
    <name evidence="14" type="ORF">F6X51_08270</name>
</gene>
<evidence type="ECO:0000313" key="14">
    <source>
        <dbReference type="EMBL" id="KAB1074357.1"/>
    </source>
</evidence>
<keyword evidence="15" id="KW-1185">Reference proteome</keyword>
<evidence type="ECO:0000256" key="10">
    <source>
        <dbReference type="ARBA" id="ARBA00022958"/>
    </source>
</evidence>
<dbReference type="Gene3D" id="3.40.1190.20">
    <property type="match status" value="1"/>
</dbReference>
<keyword evidence="7 12" id="KW-0418">Kinase</keyword>
<evidence type="ECO:0000259" key="13">
    <source>
        <dbReference type="Pfam" id="PF00294"/>
    </source>
</evidence>
<name>A0A6N6MS39_9HYPH</name>
<dbReference type="PRINTS" id="PR00990">
    <property type="entry name" value="RIBOKINASE"/>
</dbReference>
<feature type="domain" description="Carbohydrate kinase PfkB" evidence="13">
    <location>
        <begin position="42"/>
        <end position="314"/>
    </location>
</feature>
<dbReference type="InterPro" id="IPR002173">
    <property type="entry name" value="Carboh/pur_kinase_PfkB_CS"/>
</dbReference>
<dbReference type="RefSeq" id="WP_150962753.1">
    <property type="nucleotide sequence ID" value="NZ_VZZJ01000005.1"/>
</dbReference>
<evidence type="ECO:0000256" key="12">
    <source>
        <dbReference type="RuleBase" id="RU003704"/>
    </source>
</evidence>
<reference evidence="14 15" key="1">
    <citation type="submission" date="2019-09" db="EMBL/GenBank/DDBJ databases">
        <title>YIM 132548 draft genome.</title>
        <authorList>
            <person name="Jiang L."/>
        </authorList>
    </citation>
    <scope>NUCLEOTIDE SEQUENCE [LARGE SCALE GENOMIC DNA]</scope>
    <source>
        <strain evidence="14 15">YIM 132548</strain>
    </source>
</reference>
<keyword evidence="10" id="KW-0630">Potassium</keyword>
<comment type="similarity">
    <text evidence="1 12">Belongs to the carbohydrate kinase PfkB family.</text>
</comment>
<dbReference type="InterPro" id="IPR011877">
    <property type="entry name" value="Ribokinase"/>
</dbReference>
<dbReference type="EC" id="2.7.1.15" evidence="2"/>
<keyword evidence="4 12" id="KW-0808">Transferase</keyword>
<dbReference type="InterPro" id="IPR002139">
    <property type="entry name" value="Ribo/fructo_kinase"/>
</dbReference>
<keyword evidence="11" id="KW-0119">Carbohydrate metabolism</keyword>
<evidence type="ECO:0000256" key="1">
    <source>
        <dbReference type="ARBA" id="ARBA00010688"/>
    </source>
</evidence>
<sequence>MPPDTPSPEILLPGSRSPEAALPRLFVLASFIAASAMRVGRLPEPGQSLEASAYTFEAGGKGLNLAVAARRLGAAVDGLIAVGSDPLAALAEPALRRAGLPPGMLRRFEAQTGAGIGFTQDDGENCLAVFLGANRLLDAASIRGAAEGLAAADLVLAQFEVGDAAIAEAFRLARAAGRPTLLNPSPFRPIEAGILRDTAILVVNASEARLLAAALDRSGADEAALAAALRARGPDLVVITRGAGGATAYPAGSAPRHQAAFPVAAVDTLGAGDAFAAGLAVSLSEGRGLAEAMRWGAACGALVAMRLGVFDALPDRAAVEAFLAAAAPLAPP</sequence>
<dbReference type="Pfam" id="PF00294">
    <property type="entry name" value="PfkB"/>
    <property type="match status" value="1"/>
</dbReference>
<evidence type="ECO:0000256" key="11">
    <source>
        <dbReference type="ARBA" id="ARBA00023277"/>
    </source>
</evidence>